<feature type="compositionally biased region" description="Low complexity" evidence="3">
    <location>
        <begin position="462"/>
        <end position="471"/>
    </location>
</feature>
<feature type="region of interest" description="Disordered" evidence="3">
    <location>
        <begin position="35"/>
        <end position="59"/>
    </location>
</feature>
<comment type="caution">
    <text evidence="5">The sequence shown here is derived from an EMBL/GenBank/DDBJ whole genome shotgun (WGS) entry which is preliminary data.</text>
</comment>
<evidence type="ECO:0000313" key="6">
    <source>
        <dbReference type="Proteomes" id="UP001157974"/>
    </source>
</evidence>
<dbReference type="Proteomes" id="UP001157974">
    <property type="component" value="Unassembled WGS sequence"/>
</dbReference>
<keyword evidence="6" id="KW-1185">Reference proteome</keyword>
<dbReference type="SUPFAM" id="SSF47370">
    <property type="entry name" value="Bromodomain"/>
    <property type="match status" value="1"/>
</dbReference>
<dbReference type="Pfam" id="PF00439">
    <property type="entry name" value="Bromodomain"/>
    <property type="match status" value="1"/>
</dbReference>
<reference evidence="5 6" key="1">
    <citation type="journal article" date="2023" name="Nat. Commun.">
        <title>Origin of minicircular mitochondrial genomes in red algae.</title>
        <authorList>
            <person name="Lee Y."/>
            <person name="Cho C.H."/>
            <person name="Lee Y.M."/>
            <person name="Park S.I."/>
            <person name="Yang J.H."/>
            <person name="West J.A."/>
            <person name="Bhattacharya D."/>
            <person name="Yoon H.S."/>
        </authorList>
    </citation>
    <scope>NUCLEOTIDE SEQUENCE [LARGE SCALE GENOMIC DNA]</scope>
    <source>
        <strain evidence="5 6">CCMP1338</strain>
        <tissue evidence="5">Whole cell</tissue>
    </source>
</reference>
<feature type="domain" description="Bromo" evidence="4">
    <location>
        <begin position="102"/>
        <end position="180"/>
    </location>
</feature>
<proteinExistence type="predicted"/>
<dbReference type="EMBL" id="JAMWBK010000006">
    <property type="protein sequence ID" value="KAJ8903901.1"/>
    <property type="molecule type" value="Genomic_DNA"/>
</dbReference>
<organism evidence="5 6">
    <name type="scientific">Rhodosorus marinus</name>
    <dbReference type="NCBI Taxonomy" id="101924"/>
    <lineage>
        <taxon>Eukaryota</taxon>
        <taxon>Rhodophyta</taxon>
        <taxon>Stylonematophyceae</taxon>
        <taxon>Stylonematales</taxon>
        <taxon>Stylonemataceae</taxon>
        <taxon>Rhodosorus</taxon>
    </lineage>
</organism>
<protein>
    <recommendedName>
        <fullName evidence="4">Bromo domain-containing protein</fullName>
    </recommendedName>
</protein>
<dbReference type="InterPro" id="IPR001487">
    <property type="entry name" value="Bromodomain"/>
</dbReference>
<name>A0AAV8UQY7_9RHOD</name>
<evidence type="ECO:0000256" key="3">
    <source>
        <dbReference type="SAM" id="MobiDB-lite"/>
    </source>
</evidence>
<dbReference type="Gene3D" id="1.20.920.10">
    <property type="entry name" value="Bromodomain-like"/>
    <property type="match status" value="1"/>
</dbReference>
<feature type="region of interest" description="Disordered" evidence="3">
    <location>
        <begin position="360"/>
        <end position="471"/>
    </location>
</feature>
<dbReference type="AlphaFoldDB" id="A0AAV8UQY7"/>
<evidence type="ECO:0000256" key="2">
    <source>
        <dbReference type="PROSITE-ProRule" id="PRU00035"/>
    </source>
</evidence>
<sequence>MGDKNTMIHDLEDKKVALDDEEELILRELQELDTMPAPAVLSTPPPAPRTPSSGRGRGGKVLSALGNLNMILAECEKEVRDAKGYVADAGPPLVIVRCKEEEPIPKHATFLSRPKDTGVDFTIPVKVAGYTALIKTPITLNQIRDKTRHNKYRSAEEYLGDMRLLHQNSATFNATEDVEWIVQHARLLLETAEIAVEKRALQLMAAEEAVAADEVKGVVETPAKRKRESTSNGRGVGKSPQINDHSRRGKRRPDTPHPRHRTDTPMDGWGSEDINRDGKALEAIRNQLLGRMDEISSLLLRELHSSVREMKGLRDSVQSLTGSLMDTQGSLLAKVASLEQKLLSGQQELDGKVYVAGAKEEENPEGASHPSARVAKEEVSAKLPAEGEAMEDDEEMVEFKESKPTLTVEKQPTEMAVDPSPKTEEPPAKKPRQEAGPDGRGEGRGEEPSNERVEKLEGDPQDGGTDDTTGT</sequence>
<dbReference type="PROSITE" id="PS50014">
    <property type="entry name" value="BROMODOMAIN_2"/>
    <property type="match status" value="1"/>
</dbReference>
<evidence type="ECO:0000259" key="4">
    <source>
        <dbReference type="PROSITE" id="PS50014"/>
    </source>
</evidence>
<dbReference type="PRINTS" id="PR00503">
    <property type="entry name" value="BROMODOMAIN"/>
</dbReference>
<dbReference type="CDD" id="cd04369">
    <property type="entry name" value="Bromodomain"/>
    <property type="match status" value="1"/>
</dbReference>
<feature type="compositionally biased region" description="Basic and acidic residues" evidence="3">
    <location>
        <begin position="252"/>
        <end position="264"/>
    </location>
</feature>
<feature type="compositionally biased region" description="Basic and acidic residues" evidence="3">
    <location>
        <begin position="421"/>
        <end position="458"/>
    </location>
</feature>
<accession>A0AAV8UQY7</accession>
<gene>
    <name evidence="5" type="ORF">NDN08_000432</name>
</gene>
<feature type="region of interest" description="Disordered" evidence="3">
    <location>
        <begin position="221"/>
        <end position="273"/>
    </location>
</feature>
<evidence type="ECO:0000313" key="5">
    <source>
        <dbReference type="EMBL" id="KAJ8903901.1"/>
    </source>
</evidence>
<keyword evidence="1 2" id="KW-0103">Bromodomain</keyword>
<dbReference type="SMART" id="SM00297">
    <property type="entry name" value="BROMO"/>
    <property type="match status" value="1"/>
</dbReference>
<evidence type="ECO:0000256" key="1">
    <source>
        <dbReference type="ARBA" id="ARBA00023117"/>
    </source>
</evidence>
<dbReference type="InterPro" id="IPR036427">
    <property type="entry name" value="Bromodomain-like_sf"/>
</dbReference>